<evidence type="ECO:0000313" key="9">
    <source>
        <dbReference type="Proteomes" id="UP000193642"/>
    </source>
</evidence>
<organism evidence="8 9">
    <name type="scientific">Rhizoclosmatium globosum</name>
    <dbReference type="NCBI Taxonomy" id="329046"/>
    <lineage>
        <taxon>Eukaryota</taxon>
        <taxon>Fungi</taxon>
        <taxon>Fungi incertae sedis</taxon>
        <taxon>Chytridiomycota</taxon>
        <taxon>Chytridiomycota incertae sedis</taxon>
        <taxon>Chytridiomycetes</taxon>
        <taxon>Chytridiales</taxon>
        <taxon>Chytriomycetaceae</taxon>
        <taxon>Rhizoclosmatium</taxon>
    </lineage>
</organism>
<sequence>MQNWSEAKEADAQRRRALVAAKSQPEPIPAPTGPFKFAQLPRPAILPLGVSAVAKKGDADAETNSKTDDVVLVPIKLDFDVESHGFRLRDQFTWNLHETSISIEAFANHLCGDFRLNPVVAAPEITKSMKEQIDEFLDISYIRPQRPPCGLLDPIPLPESIETMVGPRKASKEPTQLSQVEEDHANLRVFLKIDVSIGTITVMDNVEWDINCTRNSPELFAECLCMELGLPQEFRVAIAHQLREQIQMYHRSLHNLEHPFDDSEIDDEDLWFNHFLPAVAEARRPEDQLSFAGPTLLHGAQPSTAPASVDEKTLLARKRKSGATRTRGRNALPDRDVARYWSTAVPLWKNGQIAAASVLGKRRTRQDTAIDEDEEKEAGDVQAETFSGMLGSKRQENAREWACANCKVTIEKTNLVRAGPAGPATLCNECGVYFSKTGNMRPKRWFQYPLVIDATRE</sequence>
<dbReference type="STRING" id="329046.A0A1Y2BQ24"/>
<keyword evidence="5" id="KW-0539">Nucleus</keyword>
<keyword evidence="9" id="KW-1185">Reference proteome</keyword>
<evidence type="ECO:0000256" key="2">
    <source>
        <dbReference type="ARBA" id="ARBA00010239"/>
    </source>
</evidence>
<dbReference type="Pfam" id="PF04855">
    <property type="entry name" value="SNF5"/>
    <property type="match status" value="1"/>
</dbReference>
<dbReference type="InterPro" id="IPR013088">
    <property type="entry name" value="Znf_NHR/GATA"/>
</dbReference>
<evidence type="ECO:0000313" key="8">
    <source>
        <dbReference type="EMBL" id="ORY36853.1"/>
    </source>
</evidence>
<dbReference type="GO" id="GO:0043565">
    <property type="term" value="F:sequence-specific DNA binding"/>
    <property type="evidence" value="ECO:0007669"/>
    <property type="project" value="InterPro"/>
</dbReference>
<dbReference type="CDD" id="cd00202">
    <property type="entry name" value="ZnF_GATA"/>
    <property type="match status" value="1"/>
</dbReference>
<evidence type="ECO:0000256" key="5">
    <source>
        <dbReference type="ARBA" id="ARBA00023242"/>
    </source>
</evidence>
<feature type="region of interest" description="Disordered" evidence="6">
    <location>
        <begin position="1"/>
        <end position="34"/>
    </location>
</feature>
<feature type="domain" description="GATA-type" evidence="7">
    <location>
        <begin position="397"/>
        <end position="450"/>
    </location>
</feature>
<dbReference type="InterPro" id="IPR000679">
    <property type="entry name" value="Znf_GATA"/>
</dbReference>
<dbReference type="SUPFAM" id="SSF57716">
    <property type="entry name" value="Glucocorticoid receptor-like (DNA-binding domain)"/>
    <property type="match status" value="1"/>
</dbReference>
<dbReference type="GO" id="GO:0000228">
    <property type="term" value="C:nuclear chromosome"/>
    <property type="evidence" value="ECO:0007669"/>
    <property type="project" value="InterPro"/>
</dbReference>
<dbReference type="Proteomes" id="UP000193642">
    <property type="component" value="Unassembled WGS sequence"/>
</dbReference>
<evidence type="ECO:0000256" key="3">
    <source>
        <dbReference type="ARBA" id="ARBA00023015"/>
    </source>
</evidence>
<reference evidence="8 9" key="1">
    <citation type="submission" date="2016-07" db="EMBL/GenBank/DDBJ databases">
        <title>Pervasive Adenine N6-methylation of Active Genes in Fungi.</title>
        <authorList>
            <consortium name="DOE Joint Genome Institute"/>
            <person name="Mondo S.J."/>
            <person name="Dannebaum R.O."/>
            <person name="Kuo R.C."/>
            <person name="Labutti K."/>
            <person name="Haridas S."/>
            <person name="Kuo A."/>
            <person name="Salamov A."/>
            <person name="Ahrendt S.R."/>
            <person name="Lipzen A."/>
            <person name="Sullivan W."/>
            <person name="Andreopoulos W.B."/>
            <person name="Clum A."/>
            <person name="Lindquist E."/>
            <person name="Daum C."/>
            <person name="Ramamoorthy G.K."/>
            <person name="Gryganskyi A."/>
            <person name="Culley D."/>
            <person name="Magnuson J.K."/>
            <person name="James T.Y."/>
            <person name="O'Malley M.A."/>
            <person name="Stajich J.E."/>
            <person name="Spatafora J.W."/>
            <person name="Visel A."/>
            <person name="Grigoriev I.V."/>
        </authorList>
    </citation>
    <scope>NUCLEOTIDE SEQUENCE [LARGE SCALE GENOMIC DNA]</scope>
    <source>
        <strain evidence="8 9">JEL800</strain>
    </source>
</reference>
<evidence type="ECO:0000259" key="7">
    <source>
        <dbReference type="SMART" id="SM00401"/>
    </source>
</evidence>
<evidence type="ECO:0000256" key="4">
    <source>
        <dbReference type="ARBA" id="ARBA00023163"/>
    </source>
</evidence>
<dbReference type="GO" id="GO:0006338">
    <property type="term" value="P:chromatin remodeling"/>
    <property type="evidence" value="ECO:0007669"/>
    <property type="project" value="InterPro"/>
</dbReference>
<accession>A0A1Y2BQ24</accession>
<name>A0A1Y2BQ24_9FUNG</name>
<evidence type="ECO:0000256" key="1">
    <source>
        <dbReference type="ARBA" id="ARBA00004123"/>
    </source>
</evidence>
<gene>
    <name evidence="8" type="ORF">BCR33DRAFT_721784</name>
</gene>
<dbReference type="InterPro" id="IPR006939">
    <property type="entry name" value="SNF5"/>
</dbReference>
<dbReference type="OrthoDB" id="515064at2759"/>
<dbReference type="Gene3D" id="3.30.50.10">
    <property type="entry name" value="Erythroid Transcription Factor GATA-1, subunit A"/>
    <property type="match status" value="1"/>
</dbReference>
<dbReference type="GO" id="GO:0008270">
    <property type="term" value="F:zinc ion binding"/>
    <property type="evidence" value="ECO:0007669"/>
    <property type="project" value="InterPro"/>
</dbReference>
<comment type="caution">
    <text evidence="8">The sequence shown here is derived from an EMBL/GenBank/DDBJ whole genome shotgun (WGS) entry which is preliminary data.</text>
</comment>
<evidence type="ECO:0000256" key="6">
    <source>
        <dbReference type="SAM" id="MobiDB-lite"/>
    </source>
</evidence>
<dbReference type="AlphaFoldDB" id="A0A1Y2BQ24"/>
<dbReference type="EMBL" id="MCGO01000053">
    <property type="protein sequence ID" value="ORY36853.1"/>
    <property type="molecule type" value="Genomic_DNA"/>
</dbReference>
<comment type="subcellular location">
    <subcellularLocation>
        <location evidence="1">Nucleus</location>
    </subcellularLocation>
</comment>
<proteinExistence type="inferred from homology"/>
<comment type="similarity">
    <text evidence="2">Belongs to the SNF5 family.</text>
</comment>
<dbReference type="SMART" id="SM00401">
    <property type="entry name" value="ZnF_GATA"/>
    <property type="match status" value="1"/>
</dbReference>
<keyword evidence="4" id="KW-0804">Transcription</keyword>
<dbReference type="PANTHER" id="PTHR10019">
    <property type="entry name" value="SNF5"/>
    <property type="match status" value="1"/>
</dbReference>
<dbReference type="Pfam" id="PF00320">
    <property type="entry name" value="GATA"/>
    <property type="match status" value="1"/>
</dbReference>
<protein>
    <submittedName>
        <fullName evidence="8">SNF5-domain-containing protein</fullName>
    </submittedName>
</protein>
<keyword evidence="3" id="KW-0805">Transcription regulation</keyword>
<dbReference type="GO" id="GO:0006355">
    <property type="term" value="P:regulation of DNA-templated transcription"/>
    <property type="evidence" value="ECO:0007669"/>
    <property type="project" value="InterPro"/>
</dbReference>
<feature type="compositionally biased region" description="Basic and acidic residues" evidence="6">
    <location>
        <begin position="1"/>
        <end position="14"/>
    </location>
</feature>